<dbReference type="EMBL" id="BSXG01000030">
    <property type="protein sequence ID" value="GME26697.1"/>
    <property type="molecule type" value="Genomic_DNA"/>
</dbReference>
<gene>
    <name evidence="1" type="primary">g9992</name>
    <name evidence="1" type="ORF">NpPPO83_00009992</name>
</gene>
<sequence>MRSFTTTATVLFLTGALAATPPPRGSPAATPNLELRHASIVTATGTLTPTTTSSLTTASTPPPTTPSADEAPPPVSTIWLPVTASDGATLAWSPTLYTAAPSEAAAVADLLPQTGGAYGVRTRTQTLAVAEETAGAAAAAAAAEGRGGVGLWAGGVVVVVGLGVW</sequence>
<reference evidence="1" key="1">
    <citation type="submission" date="2024-09" db="EMBL/GenBank/DDBJ databases">
        <title>Draft Genome Sequences of Neofusicoccum parvum.</title>
        <authorList>
            <person name="Ashida A."/>
            <person name="Camagna M."/>
            <person name="Tanaka A."/>
            <person name="Takemoto D."/>
        </authorList>
    </citation>
    <scope>NUCLEOTIDE SEQUENCE</scope>
    <source>
        <strain evidence="1">PPO83</strain>
    </source>
</reference>
<proteinExistence type="predicted"/>
<accession>A0ACB5S1V7</accession>
<evidence type="ECO:0000313" key="2">
    <source>
        <dbReference type="Proteomes" id="UP001165186"/>
    </source>
</evidence>
<protein>
    <submittedName>
        <fullName evidence="1">Uncharacterized protein</fullName>
    </submittedName>
</protein>
<evidence type="ECO:0000313" key="1">
    <source>
        <dbReference type="EMBL" id="GME26697.1"/>
    </source>
</evidence>
<dbReference type="Proteomes" id="UP001165186">
    <property type="component" value="Unassembled WGS sequence"/>
</dbReference>
<keyword evidence="2" id="KW-1185">Reference proteome</keyword>
<name>A0ACB5S1V7_9PEZI</name>
<comment type="caution">
    <text evidence="1">The sequence shown here is derived from an EMBL/GenBank/DDBJ whole genome shotgun (WGS) entry which is preliminary data.</text>
</comment>
<organism evidence="1 2">
    <name type="scientific">Neofusicoccum parvum</name>
    <dbReference type="NCBI Taxonomy" id="310453"/>
    <lineage>
        <taxon>Eukaryota</taxon>
        <taxon>Fungi</taxon>
        <taxon>Dikarya</taxon>
        <taxon>Ascomycota</taxon>
        <taxon>Pezizomycotina</taxon>
        <taxon>Dothideomycetes</taxon>
        <taxon>Dothideomycetes incertae sedis</taxon>
        <taxon>Botryosphaeriales</taxon>
        <taxon>Botryosphaeriaceae</taxon>
        <taxon>Neofusicoccum</taxon>
    </lineage>
</organism>